<reference evidence="1 2" key="1">
    <citation type="submission" date="2015-07" db="EMBL/GenBank/DDBJ databases">
        <authorList>
            <consortium name="Pathogen Informatics"/>
        </authorList>
    </citation>
    <scope>NUCLEOTIDE SEQUENCE [LARGE SCALE GENOMIC DNA]</scope>
    <source>
        <strain evidence="1 2">A316</strain>
    </source>
</reference>
<name>A0A656AIE8_VIBCL</name>
<organism evidence="1 2">
    <name type="scientific">Vibrio cholerae</name>
    <dbReference type="NCBI Taxonomy" id="666"/>
    <lineage>
        <taxon>Bacteria</taxon>
        <taxon>Pseudomonadati</taxon>
        <taxon>Pseudomonadota</taxon>
        <taxon>Gammaproteobacteria</taxon>
        <taxon>Vibrionales</taxon>
        <taxon>Vibrionaceae</taxon>
        <taxon>Vibrio</taxon>
    </lineage>
</organism>
<dbReference type="EMBL" id="CWQY01000029">
    <property type="protein sequence ID" value="CSD12744.1"/>
    <property type="molecule type" value="Genomic_DNA"/>
</dbReference>
<protein>
    <submittedName>
        <fullName evidence="1">Uncharacterized protein</fullName>
    </submittedName>
</protein>
<sequence>MFINTGHVYGILCSEECHIGNGFIVSRNTTLANTSTSNNPLITGLYHFL</sequence>
<proteinExistence type="predicted"/>
<accession>A0A656AIE8</accession>
<evidence type="ECO:0000313" key="2">
    <source>
        <dbReference type="Proteomes" id="UP000041770"/>
    </source>
</evidence>
<gene>
    <name evidence="1" type="ORF">ERS013200_03258</name>
</gene>
<dbReference type="Proteomes" id="UP000041770">
    <property type="component" value="Unassembled WGS sequence"/>
</dbReference>
<dbReference type="AlphaFoldDB" id="A0A656AIE8"/>
<evidence type="ECO:0000313" key="1">
    <source>
        <dbReference type="EMBL" id="CSD12744.1"/>
    </source>
</evidence>